<sequence length="706" mass="80007">MCTRSTPQTLTRSPCQTGGGVLSYLNLPLYVRRRSLRTTTTPSPVDTIGTSAAALAFHSHHHRPLSAPFRSFTLLVSIHALPVKTSSPMWVLSTDRAELHFFPSPEKVPGGYAALSHVWNNTPEDGPPEQSFQDVWRIQNEHARNLGRNPRNRVSEKIRRFCKLAESHGYQWAWIDTCCIDKTSSAELSEAINSMFRYYALAGVCYGYLRDVDNVVFSQADLEKARASAEPYSDPRYTSFRQSVWFRRGWTLQELIAPHFFVFLSRSWEVIGTKADLAEFLEREFRIPATVLRLEASHTEFSIAQRMSWFGARATTRPEDEAYCLLGLFDIHMPPLYGEGRNAFRRLQEEIMKQSTDTTLFAWTGRWDNPDRTTDRCLFAASPADFGRRSFEIIYTPPERTPLSAGSLQEDSSPVEGHDQDADDMTFAVTPNGIRSYIPIFTWRGEIFADLYWSSREGRRIFLHLEHDPDSPAGSSRRPFYRVSMYRLAGEDQQGNKYADVRPLDGPPSWKEVVIRHRPPLRRGPGQLPDPAQSGYITAIPMQVSLFAPVRFPAARIQQFLVDSWSKSFKVYGAGLKPSWTADSNLPTAYVFAQSGRFTIIKVGQCQQEAPPTEEPPSRPTAAIWATVTAEIIPSVVVEVEDRLSKVATDPTHDCLQDHVARWPDQRRTFELGAPVWNPGEVTLSFAPCPLNPEQTLILDVVYRRP</sequence>
<feature type="domain" description="Heterokaryon incompatibility" evidence="2">
    <location>
        <begin position="112"/>
        <end position="254"/>
    </location>
</feature>
<feature type="domain" description="DUF8212" evidence="3">
    <location>
        <begin position="342"/>
        <end position="375"/>
    </location>
</feature>
<dbReference type="AlphaFoldDB" id="A0A5C3P148"/>
<dbReference type="STRING" id="1314778.A0A5C3P148"/>
<dbReference type="InParanoid" id="A0A5C3P148"/>
<keyword evidence="5" id="KW-1185">Reference proteome</keyword>
<dbReference type="Pfam" id="PF26640">
    <property type="entry name" value="DUF8212"/>
    <property type="match status" value="1"/>
</dbReference>
<protein>
    <submittedName>
        <fullName evidence="4">HET-domain-containing protein</fullName>
    </submittedName>
</protein>
<gene>
    <name evidence="4" type="ORF">K466DRAFT_297880</name>
</gene>
<dbReference type="PANTHER" id="PTHR10622">
    <property type="entry name" value="HET DOMAIN-CONTAINING PROTEIN"/>
    <property type="match status" value="1"/>
</dbReference>
<evidence type="ECO:0000313" key="5">
    <source>
        <dbReference type="Proteomes" id="UP000308197"/>
    </source>
</evidence>
<dbReference type="PANTHER" id="PTHR10622:SF12">
    <property type="entry name" value="HET DOMAIN-CONTAINING PROTEIN"/>
    <property type="match status" value="1"/>
</dbReference>
<evidence type="ECO:0000313" key="4">
    <source>
        <dbReference type="EMBL" id="TFK82557.1"/>
    </source>
</evidence>
<evidence type="ECO:0000259" key="3">
    <source>
        <dbReference type="Pfam" id="PF26640"/>
    </source>
</evidence>
<evidence type="ECO:0000259" key="2">
    <source>
        <dbReference type="Pfam" id="PF06985"/>
    </source>
</evidence>
<name>A0A5C3P148_9APHY</name>
<dbReference type="InterPro" id="IPR010730">
    <property type="entry name" value="HET"/>
</dbReference>
<proteinExistence type="predicted"/>
<evidence type="ECO:0000256" key="1">
    <source>
        <dbReference type="SAM" id="MobiDB-lite"/>
    </source>
</evidence>
<dbReference type="EMBL" id="ML211473">
    <property type="protein sequence ID" value="TFK82557.1"/>
    <property type="molecule type" value="Genomic_DNA"/>
</dbReference>
<dbReference type="Proteomes" id="UP000308197">
    <property type="component" value="Unassembled WGS sequence"/>
</dbReference>
<accession>A0A5C3P148</accession>
<dbReference type="InterPro" id="IPR058525">
    <property type="entry name" value="DUF8212"/>
</dbReference>
<organism evidence="4 5">
    <name type="scientific">Polyporus arcularius HHB13444</name>
    <dbReference type="NCBI Taxonomy" id="1314778"/>
    <lineage>
        <taxon>Eukaryota</taxon>
        <taxon>Fungi</taxon>
        <taxon>Dikarya</taxon>
        <taxon>Basidiomycota</taxon>
        <taxon>Agaricomycotina</taxon>
        <taxon>Agaricomycetes</taxon>
        <taxon>Polyporales</taxon>
        <taxon>Polyporaceae</taxon>
        <taxon>Polyporus</taxon>
    </lineage>
</organism>
<dbReference type="Pfam" id="PF06985">
    <property type="entry name" value="HET"/>
    <property type="match status" value="1"/>
</dbReference>
<reference evidence="4 5" key="1">
    <citation type="journal article" date="2019" name="Nat. Ecol. Evol.">
        <title>Megaphylogeny resolves global patterns of mushroom evolution.</title>
        <authorList>
            <person name="Varga T."/>
            <person name="Krizsan K."/>
            <person name="Foldi C."/>
            <person name="Dima B."/>
            <person name="Sanchez-Garcia M."/>
            <person name="Sanchez-Ramirez S."/>
            <person name="Szollosi G.J."/>
            <person name="Szarkandi J.G."/>
            <person name="Papp V."/>
            <person name="Albert L."/>
            <person name="Andreopoulos W."/>
            <person name="Angelini C."/>
            <person name="Antonin V."/>
            <person name="Barry K.W."/>
            <person name="Bougher N.L."/>
            <person name="Buchanan P."/>
            <person name="Buyck B."/>
            <person name="Bense V."/>
            <person name="Catcheside P."/>
            <person name="Chovatia M."/>
            <person name="Cooper J."/>
            <person name="Damon W."/>
            <person name="Desjardin D."/>
            <person name="Finy P."/>
            <person name="Geml J."/>
            <person name="Haridas S."/>
            <person name="Hughes K."/>
            <person name="Justo A."/>
            <person name="Karasinski D."/>
            <person name="Kautmanova I."/>
            <person name="Kiss B."/>
            <person name="Kocsube S."/>
            <person name="Kotiranta H."/>
            <person name="LaButti K.M."/>
            <person name="Lechner B.E."/>
            <person name="Liimatainen K."/>
            <person name="Lipzen A."/>
            <person name="Lukacs Z."/>
            <person name="Mihaltcheva S."/>
            <person name="Morgado L.N."/>
            <person name="Niskanen T."/>
            <person name="Noordeloos M.E."/>
            <person name="Ohm R.A."/>
            <person name="Ortiz-Santana B."/>
            <person name="Ovrebo C."/>
            <person name="Racz N."/>
            <person name="Riley R."/>
            <person name="Savchenko A."/>
            <person name="Shiryaev A."/>
            <person name="Soop K."/>
            <person name="Spirin V."/>
            <person name="Szebenyi C."/>
            <person name="Tomsovsky M."/>
            <person name="Tulloss R.E."/>
            <person name="Uehling J."/>
            <person name="Grigoriev I.V."/>
            <person name="Vagvolgyi C."/>
            <person name="Papp T."/>
            <person name="Martin F.M."/>
            <person name="Miettinen O."/>
            <person name="Hibbett D.S."/>
            <person name="Nagy L.G."/>
        </authorList>
    </citation>
    <scope>NUCLEOTIDE SEQUENCE [LARGE SCALE GENOMIC DNA]</scope>
    <source>
        <strain evidence="4 5">HHB13444</strain>
    </source>
</reference>
<feature type="region of interest" description="Disordered" evidence="1">
    <location>
        <begin position="399"/>
        <end position="420"/>
    </location>
</feature>